<dbReference type="EMBL" id="FNEN01000005">
    <property type="protein sequence ID" value="SDI75436.1"/>
    <property type="molecule type" value="Genomic_DNA"/>
</dbReference>
<dbReference type="AlphaFoldDB" id="A0A1G8N5S4"/>
<dbReference type="Proteomes" id="UP000198853">
    <property type="component" value="Unassembled WGS sequence"/>
</dbReference>
<dbReference type="Gene3D" id="3.10.310.70">
    <property type="match status" value="1"/>
</dbReference>
<sequence length="553" mass="61398">MTKKCLILTNANILTLDENNRRAGSVEVTNGRISGIWPTPEPPYNLKGSSQGTEVINLHGATLMPGFIDTHNHLLMYSLNMNKVDCSTPPNKDIDDILQNIRIKVNETPKGEWVQGYGYDDSLLEEKRHPTRVELDKIASDHPVFITHISSHLAVANSKALELAGVTEDVPDPQGAHLGRDHSGKLDGVLYEIPAMNYVQRVTPLPTIKEMVGAMEKGSQDYLAHGITTNTDACVGLFYGETEFDAHIIASNKGKNPMRSKLMIMHTLLKKNGRFDNYTADELNQEIMNKTNGNVSLDSAKMFQDGSIQGLTGALRKPYYNKPGVVGKLLHDQHELNEEILELHKRGFRIAIHGNGDRAIGSILEGYTYALEKDPRADHRHRIEHVQTATVEDMERMKKLGVAGSVFINHVYYWGDRHKRLFLGPDRSIRINPLADMKERGLLYTLHSDCPVTPISPLFSVWAAVNRLTSEGEILGPNQRLDVNDALKSMTSYGAKLIFNEDCSGSIEMGKQADFAVLEDDPTQVDPIDIKDIPIKATFIGGEAVYEANSGVI</sequence>
<dbReference type="Pfam" id="PF07969">
    <property type="entry name" value="Amidohydro_3"/>
    <property type="match status" value="1"/>
</dbReference>
<gene>
    <name evidence="2" type="ORF">SAMN04488123_105213</name>
</gene>
<dbReference type="Gene3D" id="2.30.40.10">
    <property type="entry name" value="Urease, subunit C, domain 1"/>
    <property type="match status" value="1"/>
</dbReference>
<dbReference type="RefSeq" id="WP_090397863.1">
    <property type="nucleotide sequence ID" value="NZ_FNEN01000005.1"/>
</dbReference>
<dbReference type="InterPro" id="IPR013108">
    <property type="entry name" value="Amidohydro_3"/>
</dbReference>
<dbReference type="InterPro" id="IPR032466">
    <property type="entry name" value="Metal_Hydrolase"/>
</dbReference>
<dbReference type="InterPro" id="IPR011059">
    <property type="entry name" value="Metal-dep_hydrolase_composite"/>
</dbReference>
<dbReference type="SUPFAM" id="SSF51556">
    <property type="entry name" value="Metallo-dependent hydrolases"/>
    <property type="match status" value="1"/>
</dbReference>
<dbReference type="Gene3D" id="3.20.20.140">
    <property type="entry name" value="Metal-dependent hydrolases"/>
    <property type="match status" value="1"/>
</dbReference>
<dbReference type="InterPro" id="IPR033932">
    <property type="entry name" value="YtcJ-like"/>
</dbReference>
<proteinExistence type="predicted"/>
<dbReference type="PANTHER" id="PTHR22642">
    <property type="entry name" value="IMIDAZOLONEPROPIONASE"/>
    <property type="match status" value="1"/>
</dbReference>
<feature type="domain" description="Amidohydrolase 3" evidence="1">
    <location>
        <begin position="54"/>
        <end position="546"/>
    </location>
</feature>
<dbReference type="OrthoDB" id="9767366at2"/>
<name>A0A1G8N5S4_9BACI</name>
<evidence type="ECO:0000313" key="2">
    <source>
        <dbReference type="EMBL" id="SDI75436.1"/>
    </source>
</evidence>
<dbReference type="CDD" id="cd01300">
    <property type="entry name" value="YtcJ_like"/>
    <property type="match status" value="1"/>
</dbReference>
<dbReference type="PANTHER" id="PTHR22642:SF2">
    <property type="entry name" value="PROTEIN LONG AFTER FAR-RED 3"/>
    <property type="match status" value="1"/>
</dbReference>
<evidence type="ECO:0000259" key="1">
    <source>
        <dbReference type="Pfam" id="PF07969"/>
    </source>
</evidence>
<organism evidence="2 3">
    <name type="scientific">Natribacillus halophilus</name>
    <dbReference type="NCBI Taxonomy" id="549003"/>
    <lineage>
        <taxon>Bacteria</taxon>
        <taxon>Bacillati</taxon>
        <taxon>Bacillota</taxon>
        <taxon>Bacilli</taxon>
        <taxon>Bacillales</taxon>
        <taxon>Bacillaceae</taxon>
        <taxon>Natribacillus</taxon>
    </lineage>
</organism>
<reference evidence="2 3" key="1">
    <citation type="submission" date="2016-10" db="EMBL/GenBank/DDBJ databases">
        <authorList>
            <person name="de Groot N.N."/>
        </authorList>
    </citation>
    <scope>NUCLEOTIDE SEQUENCE [LARGE SCALE GENOMIC DNA]</scope>
    <source>
        <strain evidence="2 3">DSM 21771</strain>
    </source>
</reference>
<keyword evidence="3" id="KW-1185">Reference proteome</keyword>
<dbReference type="SUPFAM" id="SSF51338">
    <property type="entry name" value="Composite domain of metallo-dependent hydrolases"/>
    <property type="match status" value="1"/>
</dbReference>
<accession>A0A1G8N5S4</accession>
<dbReference type="GO" id="GO:0016810">
    <property type="term" value="F:hydrolase activity, acting on carbon-nitrogen (but not peptide) bonds"/>
    <property type="evidence" value="ECO:0007669"/>
    <property type="project" value="InterPro"/>
</dbReference>
<protein>
    <recommendedName>
        <fullName evidence="1">Amidohydrolase 3 domain-containing protein</fullName>
    </recommendedName>
</protein>
<evidence type="ECO:0000313" key="3">
    <source>
        <dbReference type="Proteomes" id="UP000198853"/>
    </source>
</evidence>